<keyword evidence="2" id="KW-1185">Reference proteome</keyword>
<evidence type="ECO:0000313" key="2">
    <source>
        <dbReference type="Proteomes" id="UP000073601"/>
    </source>
</evidence>
<dbReference type="EMBL" id="FIZY01000012">
    <property type="protein sequence ID" value="CZF81223.1"/>
    <property type="molecule type" value="Genomic_DNA"/>
</dbReference>
<name>A0A128F345_9GAMM</name>
<dbReference type="AlphaFoldDB" id="A0A128F345"/>
<dbReference type="OrthoDB" id="5890868at2"/>
<dbReference type="RefSeq" id="WP_157515546.1">
    <property type="nucleotide sequence ID" value="NZ_CAWRCI010000012.1"/>
</dbReference>
<dbReference type="PROSITE" id="PS51257">
    <property type="entry name" value="PROKAR_LIPOPROTEIN"/>
    <property type="match status" value="1"/>
</dbReference>
<evidence type="ECO:0000313" key="1">
    <source>
        <dbReference type="EMBL" id="CZF81223.1"/>
    </source>
</evidence>
<accession>A0A128F345</accession>
<gene>
    <name evidence="1" type="ORF">GMA8713_01758</name>
</gene>
<organism evidence="1 2">
    <name type="scientific">Grimontia marina</name>
    <dbReference type="NCBI Taxonomy" id="646534"/>
    <lineage>
        <taxon>Bacteria</taxon>
        <taxon>Pseudomonadati</taxon>
        <taxon>Pseudomonadota</taxon>
        <taxon>Gammaproteobacteria</taxon>
        <taxon>Vibrionales</taxon>
        <taxon>Vibrionaceae</taxon>
        <taxon>Grimontia</taxon>
    </lineage>
</organism>
<protein>
    <submittedName>
        <fullName evidence="1">Uncharacterized protein</fullName>
    </submittedName>
</protein>
<reference evidence="2" key="1">
    <citation type="submission" date="2016-02" db="EMBL/GenBank/DDBJ databases">
        <authorList>
            <person name="Rodrigo-Torres Lidia"/>
            <person name="Arahal R.David."/>
        </authorList>
    </citation>
    <scope>NUCLEOTIDE SEQUENCE [LARGE SCALE GENOMIC DNA]</scope>
    <source>
        <strain evidence="2">CECT 8713</strain>
    </source>
</reference>
<dbReference type="Proteomes" id="UP000073601">
    <property type="component" value="Unassembled WGS sequence"/>
</dbReference>
<proteinExistence type="predicted"/>
<sequence length="312" mass="33571">MRAGSISLALALGLVVTGCGEDKSNSGNTATTVNIYQSIDNCEFTSAQDVNNCPFNKGVYVLNFDPSNISASEHQAVVTRVTNMMTWASRDVQNAFNAKTLVLGVIPSQNDVDPSSPTPAGEFVVNLALNGKSVVNGVELLFTQDGGINETNGPTTYQKMMQLFDYYIDDQTLAGDELDTAYAAFNIAIPFVAAQANAQSVVLPHISSYDYCAYSNGQIPSCTNDPDPIHEAAGVDMNPGAVAGTVYEYMVEGSKTSPLGELEINDGSKFINKGIVGTDDPTLLPHEVLRSWENPAFIPMVDYLNKHFFVNR</sequence>